<keyword evidence="9 11" id="KW-1133">Transmembrane helix</keyword>
<evidence type="ECO:0000256" key="10">
    <source>
        <dbReference type="ARBA" id="ARBA00023136"/>
    </source>
</evidence>
<reference evidence="13" key="1">
    <citation type="submission" date="2021-01" db="EMBL/GenBank/DDBJ databases">
        <authorList>
            <person name="Corre E."/>
            <person name="Pelletier E."/>
            <person name="Niang G."/>
            <person name="Scheremetjew M."/>
            <person name="Finn R."/>
            <person name="Kale V."/>
            <person name="Holt S."/>
            <person name="Cochrane G."/>
            <person name="Meng A."/>
            <person name="Brown T."/>
            <person name="Cohen L."/>
        </authorList>
    </citation>
    <scope>NUCLEOTIDE SEQUENCE</scope>
    <source>
        <strain evidence="13">308</strain>
    </source>
</reference>
<name>A0A7S1B689_9STRA</name>
<comment type="similarity">
    <text evidence="3 11">Belongs to the peptidase S54 family.</text>
</comment>
<protein>
    <recommendedName>
        <fullName evidence="4">rhomboid protease</fullName>
        <ecNumber evidence="4">3.4.21.105</ecNumber>
    </recommendedName>
</protein>
<keyword evidence="6 11" id="KW-0812">Transmembrane</keyword>
<feature type="transmembrane region" description="Helical" evidence="11">
    <location>
        <begin position="441"/>
        <end position="461"/>
    </location>
</feature>
<dbReference type="InterPro" id="IPR022764">
    <property type="entry name" value="Peptidase_S54_rhomboid_dom"/>
</dbReference>
<keyword evidence="5 11" id="KW-0645">Protease</keyword>
<evidence type="ECO:0000256" key="6">
    <source>
        <dbReference type="ARBA" id="ARBA00022692"/>
    </source>
</evidence>
<dbReference type="EMBL" id="HBFR01004436">
    <property type="protein sequence ID" value="CAD8875883.1"/>
    <property type="molecule type" value="Transcribed_RNA"/>
</dbReference>
<keyword evidence="8 11" id="KW-0720">Serine protease</keyword>
<proteinExistence type="inferred from homology"/>
<comment type="catalytic activity">
    <reaction evidence="1 11">
        <text>Cleaves type-1 transmembrane domains using a catalytic dyad composed of serine and histidine that are contributed by different transmembrane domains.</text>
        <dbReference type="EC" id="3.4.21.105"/>
    </reaction>
</comment>
<keyword evidence="10 11" id="KW-0472">Membrane</keyword>
<keyword evidence="7 11" id="KW-0378">Hydrolase</keyword>
<dbReference type="InterPro" id="IPR035952">
    <property type="entry name" value="Rhomboid-like_sf"/>
</dbReference>
<feature type="transmembrane region" description="Helical" evidence="11">
    <location>
        <begin position="467"/>
        <end position="484"/>
    </location>
</feature>
<dbReference type="PANTHER" id="PTHR22936">
    <property type="entry name" value="RHOMBOID-RELATED"/>
    <property type="match status" value="1"/>
</dbReference>
<dbReference type="PANTHER" id="PTHR22936:SF69">
    <property type="entry name" value="RHOMBOID-LIKE PROTEIN"/>
    <property type="match status" value="1"/>
</dbReference>
<accession>A0A7S1B689</accession>
<evidence type="ECO:0000256" key="4">
    <source>
        <dbReference type="ARBA" id="ARBA00013039"/>
    </source>
</evidence>
<evidence type="ECO:0000256" key="7">
    <source>
        <dbReference type="ARBA" id="ARBA00022801"/>
    </source>
</evidence>
<evidence type="ECO:0000256" key="11">
    <source>
        <dbReference type="RuleBase" id="RU362115"/>
    </source>
</evidence>
<dbReference type="Pfam" id="PF01694">
    <property type="entry name" value="Rhomboid"/>
    <property type="match status" value="1"/>
</dbReference>
<feature type="transmembrane region" description="Helical" evidence="11">
    <location>
        <begin position="496"/>
        <end position="515"/>
    </location>
</feature>
<comment type="function">
    <text evidence="11">Serine protease involved in intramembrane proteolysis.</text>
</comment>
<dbReference type="EC" id="3.4.21.105" evidence="4"/>
<dbReference type="AlphaFoldDB" id="A0A7S1B689"/>
<dbReference type="GO" id="GO:0016020">
    <property type="term" value="C:membrane"/>
    <property type="evidence" value="ECO:0007669"/>
    <property type="project" value="UniProtKB-SubCell"/>
</dbReference>
<evidence type="ECO:0000256" key="9">
    <source>
        <dbReference type="ARBA" id="ARBA00022989"/>
    </source>
</evidence>
<dbReference type="GO" id="GO:0006508">
    <property type="term" value="P:proteolysis"/>
    <property type="evidence" value="ECO:0007669"/>
    <property type="project" value="UniProtKB-KW"/>
</dbReference>
<evidence type="ECO:0000256" key="2">
    <source>
        <dbReference type="ARBA" id="ARBA00004141"/>
    </source>
</evidence>
<organism evidence="13">
    <name type="scientific">Corethron hystrix</name>
    <dbReference type="NCBI Taxonomy" id="216773"/>
    <lineage>
        <taxon>Eukaryota</taxon>
        <taxon>Sar</taxon>
        <taxon>Stramenopiles</taxon>
        <taxon>Ochrophyta</taxon>
        <taxon>Bacillariophyta</taxon>
        <taxon>Coscinodiscophyceae</taxon>
        <taxon>Corethrophycidae</taxon>
        <taxon>Corethrales</taxon>
        <taxon>Corethraceae</taxon>
        <taxon>Corethron</taxon>
    </lineage>
</organism>
<sequence length="548" mass="61260">MDKSLIDDAIEDCVSIESGGNTFGTSKSQTPSTTSAASYGNQFFIRRHESSPEEYTSASSRRAIFNIENVKKKPSVFDDKDSYVSDATWQPIAPLSKPAAALSENLARKYSGMAPIEEESIYCVSMRPGSPPCNILSDRNDKLIISHIADRSDKRIISHIDGPASEYIGDINSSFDDRSYAVDDTMIVTKETYENKRSKNNCDLPPPVPLEGRTEENYCNGKVLSFKEDVDIVWNENENKKQTSKLKRGSMDHIASRYVYYDNDAILEDEGSVYYVKQKYAYFVLIVSAVQIFLFAIMSGTCGIAPLDINQLLGPYPEALSIWGAKNTWGLLVRNEWWRLFSSSMLHAGVVHLIINVAVQVETSAFFEREWGWLRYILVYFLSSFNSTVASCIMEPASISVGSSGALMGIFGAKCSEIFCRSLERSDSKQQLITKKVTKGQIGGLLCSIMIISVFGFVIYIDYSSLLGGFITGLFVGLVLFLPFIHDPSIRKTLRLFAAVGTFSTIVFPLIYLLSNVVPEEELSNLCDYFEQYFGNGYYGDNYHCTCF</sequence>
<feature type="transmembrane region" description="Helical" evidence="11">
    <location>
        <begin position="337"/>
        <end position="361"/>
    </location>
</feature>
<evidence type="ECO:0000259" key="12">
    <source>
        <dbReference type="Pfam" id="PF01694"/>
    </source>
</evidence>
<evidence type="ECO:0000256" key="3">
    <source>
        <dbReference type="ARBA" id="ARBA00009045"/>
    </source>
</evidence>
<evidence type="ECO:0000256" key="8">
    <source>
        <dbReference type="ARBA" id="ARBA00022825"/>
    </source>
</evidence>
<comment type="subcellular location">
    <subcellularLocation>
        <location evidence="2 11">Membrane</location>
        <topology evidence="2 11">Multi-pass membrane protein</topology>
    </subcellularLocation>
</comment>
<evidence type="ECO:0000256" key="5">
    <source>
        <dbReference type="ARBA" id="ARBA00022670"/>
    </source>
</evidence>
<feature type="transmembrane region" description="Helical" evidence="11">
    <location>
        <begin position="373"/>
        <end position="393"/>
    </location>
</feature>
<evidence type="ECO:0000313" key="13">
    <source>
        <dbReference type="EMBL" id="CAD8875883.1"/>
    </source>
</evidence>
<dbReference type="GO" id="GO:0004252">
    <property type="term" value="F:serine-type endopeptidase activity"/>
    <property type="evidence" value="ECO:0007669"/>
    <property type="project" value="InterPro"/>
</dbReference>
<gene>
    <name evidence="13" type="ORF">CHYS00102_LOCUS3060</name>
</gene>
<feature type="domain" description="Peptidase S54 rhomboid" evidence="12">
    <location>
        <begin position="335"/>
        <end position="481"/>
    </location>
</feature>
<evidence type="ECO:0000256" key="1">
    <source>
        <dbReference type="ARBA" id="ARBA00000156"/>
    </source>
</evidence>
<dbReference type="SUPFAM" id="SSF144091">
    <property type="entry name" value="Rhomboid-like"/>
    <property type="match status" value="1"/>
</dbReference>
<feature type="transmembrane region" description="Helical" evidence="11">
    <location>
        <begin position="399"/>
        <end position="420"/>
    </location>
</feature>
<dbReference type="InterPro" id="IPR002610">
    <property type="entry name" value="Peptidase_S54_rhomboid-like"/>
</dbReference>
<dbReference type="Gene3D" id="1.20.1540.10">
    <property type="entry name" value="Rhomboid-like"/>
    <property type="match status" value="1"/>
</dbReference>
<feature type="transmembrane region" description="Helical" evidence="11">
    <location>
        <begin position="280"/>
        <end position="307"/>
    </location>
</feature>